<accession>A0ACC1QRH3</accession>
<name>A0ACC1QRH3_9HYPO</name>
<comment type="caution">
    <text evidence="1">The sequence shown here is derived from an EMBL/GenBank/DDBJ whole genome shotgun (WGS) entry which is preliminary data.</text>
</comment>
<organism evidence="1 2">
    <name type="scientific">Lecanicillium saksenae</name>
    <dbReference type="NCBI Taxonomy" id="468837"/>
    <lineage>
        <taxon>Eukaryota</taxon>
        <taxon>Fungi</taxon>
        <taxon>Dikarya</taxon>
        <taxon>Ascomycota</taxon>
        <taxon>Pezizomycotina</taxon>
        <taxon>Sordariomycetes</taxon>
        <taxon>Hypocreomycetidae</taxon>
        <taxon>Hypocreales</taxon>
        <taxon>Cordycipitaceae</taxon>
        <taxon>Lecanicillium</taxon>
    </lineage>
</organism>
<dbReference type="EMBL" id="JANAKD010000850">
    <property type="protein sequence ID" value="KAJ3487303.1"/>
    <property type="molecule type" value="Genomic_DNA"/>
</dbReference>
<proteinExistence type="predicted"/>
<reference evidence="1" key="1">
    <citation type="submission" date="2022-07" db="EMBL/GenBank/DDBJ databases">
        <title>Genome Sequence of Lecanicillium saksenae.</title>
        <authorList>
            <person name="Buettner E."/>
        </authorList>
    </citation>
    <scope>NUCLEOTIDE SEQUENCE</scope>
    <source>
        <strain evidence="1">VT-O1</strain>
    </source>
</reference>
<evidence type="ECO:0000313" key="2">
    <source>
        <dbReference type="Proteomes" id="UP001148737"/>
    </source>
</evidence>
<keyword evidence="2" id="KW-1185">Reference proteome</keyword>
<sequence>MDSLSVLSNVASAQAASNIPPAITRGQDPSIYSNDYLYGSESIPETRGEIPGQKMELDPASPPLGPQTSSEVKIEKTDCEMPLTSLNNGATESFASEMSDLSSRQSSFSSKATTPAENDTPRKRIPDLSTPTIPHRSYSNDGDRLDFIVQPKSSIPKDILPSQYATECIIAAENSRFNPYALHTEEYLLLRHHISNAQVTTYLNVRNSILRLWLQKPWQGITREEAVGCANARWFDAANLCYDWLVRRGYINFGCLDLGRVATKAKHQQQVRRRRTIAVVGAGISGLSCARQLEGLFKQYASRFYDLGEDVPKVVLLEGRSRVGGRVYSRQFRTQPKSPMEGFKNKRCTAEMGGMIITGFDRGNPINILVRGQLCLPYHALKAETTIYDSDGKPVDAERDQLIEKLYNDCLDRVSEHKYKMAPVRWVEGNRDLLDEGKDSPTDGSKSIAQSEEIAASKSSEASVSQEMVGDSIPTVPVSSDKLTGRVYTEPGVPAASKAPEKAASMGWTLKPEIDKEKDLDLSHAVHDPDSTLGSVLDAAISQYKSVVELNALDHRLINWHIANLEYSNATNLHNLSLSLWDIDAGNEWEGSHTMVVGGYQSVARGLLQCPTPLDITTKSPVKRIQYQADSVTGAASIECEDGRMVEADSVVCTVPLGVLKHGNIEFDPPVPDWKSQAIERLGFGILNKVVLVYEKVFWESDRHIFGVLKTALDPQSTSQHEYRGSRGRFFQWFNVTNTTGLPCLIALMAGDAGFDTETSSNEDLIREATETLRSVFGSDVPHPLEAVVTRWGSDPFARGSYSSAAPDMQPEDYDNMAKPLGNLFFAGEHTIGTHPATVHGAYLSGLRAASEILESILGPIEVPTPLILPRDSLLLQKRKEAARDPRQARIDAYEIGAWDYVRSKIGDRPVQPGKVAGNAYLLFSKLHFEEARKRCEENRKAGKTKAMPNEVRVMTSRMWKEASEEERQPFETQANEQKQAYAEAMANYVQEVEKWDLEAIDIRADYERNNPFTPEPGDFAGTSGSRVLLTPKSRRARTVSYAEDNDSGMEF</sequence>
<protein>
    <submittedName>
        <fullName evidence="1">Uncharacterized protein</fullName>
    </submittedName>
</protein>
<gene>
    <name evidence="1" type="ORF">NLG97_g6442</name>
</gene>
<evidence type="ECO:0000313" key="1">
    <source>
        <dbReference type="EMBL" id="KAJ3487303.1"/>
    </source>
</evidence>
<dbReference type="Proteomes" id="UP001148737">
    <property type="component" value="Unassembled WGS sequence"/>
</dbReference>